<keyword evidence="2" id="KW-1185">Reference proteome</keyword>
<dbReference type="EMBL" id="CM039173">
    <property type="protein sequence ID" value="KAH9769754.1"/>
    <property type="molecule type" value="Genomic_DNA"/>
</dbReference>
<name>A0ACB8L8H8_CITSI</name>
<evidence type="ECO:0000313" key="1">
    <source>
        <dbReference type="EMBL" id="KAH9769754.1"/>
    </source>
</evidence>
<gene>
    <name evidence="1" type="ORF">KPL71_012130</name>
</gene>
<reference evidence="2" key="1">
    <citation type="journal article" date="2023" name="Hortic. Res.">
        <title>A chromosome-level phased genome enabling allele-level studies in sweet orange: a case study on citrus Huanglongbing tolerance.</title>
        <authorList>
            <person name="Wu B."/>
            <person name="Yu Q."/>
            <person name="Deng Z."/>
            <person name="Duan Y."/>
            <person name="Luo F."/>
            <person name="Gmitter F. Jr."/>
        </authorList>
    </citation>
    <scope>NUCLEOTIDE SEQUENCE [LARGE SCALE GENOMIC DNA]</scope>
    <source>
        <strain evidence="2">cv. Valencia</strain>
    </source>
</reference>
<comment type="caution">
    <text evidence="1">The sequence shown here is derived from an EMBL/GenBank/DDBJ whole genome shotgun (WGS) entry which is preliminary data.</text>
</comment>
<evidence type="ECO:0000313" key="2">
    <source>
        <dbReference type="Proteomes" id="UP000829398"/>
    </source>
</evidence>
<protein>
    <submittedName>
        <fullName evidence="1">Uncharacterized protein</fullName>
    </submittedName>
</protein>
<organism evidence="1 2">
    <name type="scientific">Citrus sinensis</name>
    <name type="common">Sweet orange</name>
    <name type="synonym">Citrus aurantium var. sinensis</name>
    <dbReference type="NCBI Taxonomy" id="2711"/>
    <lineage>
        <taxon>Eukaryota</taxon>
        <taxon>Viridiplantae</taxon>
        <taxon>Streptophyta</taxon>
        <taxon>Embryophyta</taxon>
        <taxon>Tracheophyta</taxon>
        <taxon>Spermatophyta</taxon>
        <taxon>Magnoliopsida</taxon>
        <taxon>eudicotyledons</taxon>
        <taxon>Gunneridae</taxon>
        <taxon>Pentapetalae</taxon>
        <taxon>rosids</taxon>
        <taxon>malvids</taxon>
        <taxon>Sapindales</taxon>
        <taxon>Rutaceae</taxon>
        <taxon>Aurantioideae</taxon>
        <taxon>Citrus</taxon>
    </lineage>
</organism>
<proteinExistence type="predicted"/>
<sequence>MSKQELGSANCPLIEVASQKESVTNVDRRVTGRKIVLRLLKSEQKELQQPADQHRIILEQPSLLEPRRSGRITRLPATYMLLGETYMAISDEHVQDPTSYNEALIDRDIEFWKKAMNQEMESMYSNKVWELVEAPNGVKPIGCKWIYKRERRVDGMMETFKARLVAKRFTQKERIDYEEIFSAVAMLKSIRILLSITAVLDYEIWQMDVKIAFFNGHLEEDIYIQQPDGFVQKAKNTWYNIDEPCVYKKIQEKFVAFLVLCVDNILLIGNDIGVLTTVKIWLAKQFDMKDLGETSYILGIKLLRDRKNKTLALSQAVYIDKILARFSMENFKTGLLPFRHGITFSKDQSPKTSEEIERMRRVPYAKAVGSLIDELIPVGYTDSDFMSDKDSRKSTSGYVFTLGSGAISWRSMKQYCIADSTTEAEYVAAFEAAKEAVWLCKFLQDLEVVPIVTAPLKLFYDNSAGVAQSKESQDTKTY</sequence>
<accession>A0ACB8L8H8</accession>
<dbReference type="Proteomes" id="UP000829398">
    <property type="component" value="Chromosome 4"/>
</dbReference>